<evidence type="ECO:0000313" key="9">
    <source>
        <dbReference type="Proteomes" id="UP001180087"/>
    </source>
</evidence>
<dbReference type="PROSITE" id="PS00690">
    <property type="entry name" value="DEAH_ATP_HELICASE"/>
    <property type="match status" value="1"/>
</dbReference>
<keyword evidence="4" id="KW-0067">ATP-binding</keyword>
<dbReference type="SUPFAM" id="SSF52540">
    <property type="entry name" value="P-loop containing nucleoside triphosphate hydrolases"/>
    <property type="match status" value="1"/>
</dbReference>
<dbReference type="InterPro" id="IPR014001">
    <property type="entry name" value="Helicase_ATP-bd"/>
</dbReference>
<dbReference type="PANTHER" id="PTHR13710:SF84">
    <property type="entry name" value="ATP-DEPENDENT DNA HELICASE RECS-RELATED"/>
    <property type="match status" value="1"/>
</dbReference>
<evidence type="ECO:0000259" key="7">
    <source>
        <dbReference type="PROSITE" id="PS51194"/>
    </source>
</evidence>
<dbReference type="CDD" id="cd17920">
    <property type="entry name" value="DEXHc_RecQ"/>
    <property type="match status" value="1"/>
</dbReference>
<dbReference type="RefSeq" id="WP_348025530.1">
    <property type="nucleotide sequence ID" value="NZ_CP129113.1"/>
</dbReference>
<dbReference type="GO" id="GO:0003678">
    <property type="term" value="F:DNA helicase activity"/>
    <property type="evidence" value="ECO:0007669"/>
    <property type="project" value="UniProtKB-EC"/>
</dbReference>
<keyword evidence="9" id="KW-1185">Reference proteome</keyword>
<protein>
    <submittedName>
        <fullName evidence="8">ATP-dependent DNA helicase RecQ</fullName>
        <ecNumber evidence="8">3.6.4.12</ecNumber>
    </submittedName>
</protein>
<reference evidence="8" key="1">
    <citation type="submission" date="2023-06" db="EMBL/GenBank/DDBJ databases">
        <title>A Treasure from Seagulls: Isolation and Description of Aciduricobacillus qingdaonensis gen. nov., sp. nov., a Rare Obligately Uric Acid-utilizing Member in the Family Bacillaceae.</title>
        <authorList>
            <person name="Liu W."/>
            <person name="Wang B."/>
        </authorList>
    </citation>
    <scope>NUCLEOTIDE SEQUENCE</scope>
    <source>
        <strain evidence="8">44XB</strain>
    </source>
</reference>
<evidence type="ECO:0000259" key="6">
    <source>
        <dbReference type="PROSITE" id="PS51192"/>
    </source>
</evidence>
<dbReference type="NCBIfam" id="TIGR00614">
    <property type="entry name" value="recQ_fam"/>
    <property type="match status" value="1"/>
</dbReference>
<evidence type="ECO:0000256" key="1">
    <source>
        <dbReference type="ARBA" id="ARBA00022741"/>
    </source>
</evidence>
<accession>A0ABY9KUY6</accession>
<organism evidence="8 9">
    <name type="scientific">Aciduricibacillus chroicocephali</name>
    <dbReference type="NCBI Taxonomy" id="3054939"/>
    <lineage>
        <taxon>Bacteria</taxon>
        <taxon>Bacillati</taxon>
        <taxon>Bacillota</taxon>
        <taxon>Bacilli</taxon>
        <taxon>Bacillales</taxon>
        <taxon>Bacillaceae</taxon>
        <taxon>Aciduricibacillus</taxon>
    </lineage>
</organism>
<dbReference type="InterPro" id="IPR027417">
    <property type="entry name" value="P-loop_NTPase"/>
</dbReference>
<keyword evidence="3 8" id="KW-0347">Helicase</keyword>
<evidence type="ECO:0000313" key="8">
    <source>
        <dbReference type="EMBL" id="WLV23463.1"/>
    </source>
</evidence>
<dbReference type="EMBL" id="CP129113">
    <property type="protein sequence ID" value="WLV23463.1"/>
    <property type="molecule type" value="Genomic_DNA"/>
</dbReference>
<dbReference type="SMART" id="SM00487">
    <property type="entry name" value="DEXDc"/>
    <property type="match status" value="1"/>
</dbReference>
<dbReference type="PROSITE" id="PS51192">
    <property type="entry name" value="HELICASE_ATP_BIND_1"/>
    <property type="match status" value="1"/>
</dbReference>
<dbReference type="Proteomes" id="UP001180087">
    <property type="component" value="Chromosome"/>
</dbReference>
<dbReference type="InterPro" id="IPR004589">
    <property type="entry name" value="DNA_helicase_ATP-dep_RecQ"/>
</dbReference>
<dbReference type="Pfam" id="PF00270">
    <property type="entry name" value="DEAD"/>
    <property type="match status" value="1"/>
</dbReference>
<proteinExistence type="predicted"/>
<evidence type="ECO:0000256" key="5">
    <source>
        <dbReference type="ARBA" id="ARBA00023125"/>
    </source>
</evidence>
<dbReference type="Gene3D" id="3.40.50.300">
    <property type="entry name" value="P-loop containing nucleotide triphosphate hydrolases"/>
    <property type="match status" value="2"/>
</dbReference>
<feature type="domain" description="Helicase ATP-binding" evidence="6">
    <location>
        <begin position="26"/>
        <end position="193"/>
    </location>
</feature>
<evidence type="ECO:0000256" key="3">
    <source>
        <dbReference type="ARBA" id="ARBA00022806"/>
    </source>
</evidence>
<dbReference type="PROSITE" id="PS51194">
    <property type="entry name" value="HELICASE_CTER"/>
    <property type="match status" value="1"/>
</dbReference>
<dbReference type="Pfam" id="PF00271">
    <property type="entry name" value="Helicase_C"/>
    <property type="match status" value="1"/>
</dbReference>
<dbReference type="InterPro" id="IPR011545">
    <property type="entry name" value="DEAD/DEAH_box_helicase_dom"/>
</dbReference>
<dbReference type="GO" id="GO:0016787">
    <property type="term" value="F:hydrolase activity"/>
    <property type="evidence" value="ECO:0007669"/>
    <property type="project" value="UniProtKB-KW"/>
</dbReference>
<name>A0ABY9KUY6_9BACI</name>
<feature type="domain" description="Helicase C-terminal" evidence="7">
    <location>
        <begin position="221"/>
        <end position="368"/>
    </location>
</feature>
<evidence type="ECO:0000256" key="4">
    <source>
        <dbReference type="ARBA" id="ARBA00022840"/>
    </source>
</evidence>
<sequence>MDSPLEQSLEQYFGYKVFKRGQKDIIESVLAGRDVFGILPTGTGKSLCYQLPAKLLDGLTIVVTPLVSLMMDQVKQLQAMHYKGAAAINSFVDREERNRIYGQLKRLDLLYVSPELLQQPQAMQYLSNVKIALLVIDEAHCISQWGHEFRTDYMKLGEVARNLGNPQILALSATATDAAVEETIQILDRPNMERHIHPMDRENIALAVEHVKNDEEKFSIMSDWLKENLGPTIIYFSSRSACEDVAQRLIGCFPNQSIAFYHGGMEQTDRILVQQQFMNKQLDLICCTSAFGMGINKSDVRLVMHYHFPSDIESFIQEIGRAGRDGMQSLSVLLYSDQDIHLQLRLIESELPEQSMVFHAVRLLESLERSGRDEIGTGPEYWNLFQTTETQWRFLYYQFEKHGMIKDNRIMIKKAHVKEAATKIAEHVSSRLQFKKAKLGSMLDWLNEEKCLRVALYDYLQPTCTIPEINCCSHCGLDLDMFRHPEETARETVPHSWKEHLRYVLFNGFQEYKQP</sequence>
<keyword evidence="5" id="KW-0238">DNA-binding</keyword>
<gene>
    <name evidence="8" type="ORF">QR721_07285</name>
</gene>
<dbReference type="InterPro" id="IPR002464">
    <property type="entry name" value="DNA/RNA_helicase_DEAH_CS"/>
</dbReference>
<evidence type="ECO:0000256" key="2">
    <source>
        <dbReference type="ARBA" id="ARBA00022801"/>
    </source>
</evidence>
<keyword evidence="1" id="KW-0547">Nucleotide-binding</keyword>
<keyword evidence="2 8" id="KW-0378">Hydrolase</keyword>
<dbReference type="InterPro" id="IPR001650">
    <property type="entry name" value="Helicase_C-like"/>
</dbReference>
<dbReference type="SMART" id="SM00490">
    <property type="entry name" value="HELICc"/>
    <property type="match status" value="1"/>
</dbReference>
<dbReference type="PANTHER" id="PTHR13710">
    <property type="entry name" value="DNA HELICASE RECQ FAMILY MEMBER"/>
    <property type="match status" value="1"/>
</dbReference>
<dbReference type="EC" id="3.6.4.12" evidence="8"/>